<reference evidence="1 2" key="2">
    <citation type="journal article" date="2017" name="Front. Plant Sci.">
        <title>Gene Classification and Mining of Molecular Markers Useful in Red Clover (Trifolium pratense) Breeding.</title>
        <authorList>
            <person name="Istvanek J."/>
            <person name="Dluhosova J."/>
            <person name="Dluhos P."/>
            <person name="Patkova L."/>
            <person name="Nedelnik J."/>
            <person name="Repkova J."/>
        </authorList>
    </citation>
    <scope>NUCLEOTIDE SEQUENCE [LARGE SCALE GENOMIC DNA]</scope>
    <source>
        <strain evidence="2">cv. Tatra</strain>
        <tissue evidence="1">Young leaves</tissue>
    </source>
</reference>
<evidence type="ECO:0000313" key="2">
    <source>
        <dbReference type="Proteomes" id="UP000236291"/>
    </source>
</evidence>
<name>A0A2K3KEJ9_TRIPR</name>
<protein>
    <submittedName>
        <fullName evidence="1">Uncharacterized protein</fullName>
    </submittedName>
</protein>
<organism evidence="1 2">
    <name type="scientific">Trifolium pratense</name>
    <name type="common">Red clover</name>
    <dbReference type="NCBI Taxonomy" id="57577"/>
    <lineage>
        <taxon>Eukaryota</taxon>
        <taxon>Viridiplantae</taxon>
        <taxon>Streptophyta</taxon>
        <taxon>Embryophyta</taxon>
        <taxon>Tracheophyta</taxon>
        <taxon>Spermatophyta</taxon>
        <taxon>Magnoliopsida</taxon>
        <taxon>eudicotyledons</taxon>
        <taxon>Gunneridae</taxon>
        <taxon>Pentapetalae</taxon>
        <taxon>rosids</taxon>
        <taxon>fabids</taxon>
        <taxon>Fabales</taxon>
        <taxon>Fabaceae</taxon>
        <taxon>Papilionoideae</taxon>
        <taxon>50 kb inversion clade</taxon>
        <taxon>NPAAA clade</taxon>
        <taxon>Hologalegina</taxon>
        <taxon>IRL clade</taxon>
        <taxon>Trifolieae</taxon>
        <taxon>Trifolium</taxon>
    </lineage>
</organism>
<sequence length="39" mass="4230">MEISSRFTSDEFVSTFRQAVQVSGEGGENRILIDPVAVG</sequence>
<evidence type="ECO:0000313" key="1">
    <source>
        <dbReference type="EMBL" id="PNX64711.1"/>
    </source>
</evidence>
<dbReference type="EMBL" id="ASHM01093713">
    <property type="protein sequence ID" value="PNX64711.1"/>
    <property type="molecule type" value="Genomic_DNA"/>
</dbReference>
<accession>A0A2K3KEJ9</accession>
<feature type="non-terminal residue" evidence="1">
    <location>
        <position position="39"/>
    </location>
</feature>
<reference evidence="1 2" key="1">
    <citation type="journal article" date="2014" name="Am. J. Bot.">
        <title>Genome assembly and annotation for red clover (Trifolium pratense; Fabaceae).</title>
        <authorList>
            <person name="Istvanek J."/>
            <person name="Jaros M."/>
            <person name="Krenek A."/>
            <person name="Repkova J."/>
        </authorList>
    </citation>
    <scope>NUCLEOTIDE SEQUENCE [LARGE SCALE GENOMIC DNA]</scope>
    <source>
        <strain evidence="2">cv. Tatra</strain>
        <tissue evidence="1">Young leaves</tissue>
    </source>
</reference>
<proteinExistence type="predicted"/>
<dbReference type="Proteomes" id="UP000236291">
    <property type="component" value="Unassembled WGS sequence"/>
</dbReference>
<dbReference type="AlphaFoldDB" id="A0A2K3KEJ9"/>
<comment type="caution">
    <text evidence="1">The sequence shown here is derived from an EMBL/GenBank/DDBJ whole genome shotgun (WGS) entry which is preliminary data.</text>
</comment>
<gene>
    <name evidence="1" type="ORF">L195_g054157</name>
</gene>